<evidence type="ECO:0000313" key="3">
    <source>
        <dbReference type="EMBL" id="MEQ2221259.1"/>
    </source>
</evidence>
<sequence length="118" mass="13545">MCVCVWFLLKIDVSLSTCQAASDAAHTERERGGREQRREEEWEKEQMPQIEMPINNASPSALTIEGKMRRKAGSLMKKYELFWNLKEKNVGSGKDTKYVIVGKVEKGMQESNVDECWS</sequence>
<dbReference type="Proteomes" id="UP001482620">
    <property type="component" value="Unassembled WGS sequence"/>
</dbReference>
<protein>
    <submittedName>
        <fullName evidence="3">Uncharacterized protein</fullName>
    </submittedName>
</protein>
<evidence type="ECO:0000256" key="2">
    <source>
        <dbReference type="SAM" id="SignalP"/>
    </source>
</evidence>
<keyword evidence="4" id="KW-1185">Reference proteome</keyword>
<keyword evidence="2" id="KW-0732">Signal</keyword>
<organism evidence="3 4">
    <name type="scientific">Ilyodon furcidens</name>
    <name type="common">goldbreast splitfin</name>
    <dbReference type="NCBI Taxonomy" id="33524"/>
    <lineage>
        <taxon>Eukaryota</taxon>
        <taxon>Metazoa</taxon>
        <taxon>Chordata</taxon>
        <taxon>Craniata</taxon>
        <taxon>Vertebrata</taxon>
        <taxon>Euteleostomi</taxon>
        <taxon>Actinopterygii</taxon>
        <taxon>Neopterygii</taxon>
        <taxon>Teleostei</taxon>
        <taxon>Neoteleostei</taxon>
        <taxon>Acanthomorphata</taxon>
        <taxon>Ovalentaria</taxon>
        <taxon>Atherinomorphae</taxon>
        <taxon>Cyprinodontiformes</taxon>
        <taxon>Goodeidae</taxon>
        <taxon>Ilyodon</taxon>
    </lineage>
</organism>
<feature type="chain" id="PRO_5045413890" evidence="2">
    <location>
        <begin position="17"/>
        <end position="118"/>
    </location>
</feature>
<comment type="caution">
    <text evidence="3">The sequence shown here is derived from an EMBL/GenBank/DDBJ whole genome shotgun (WGS) entry which is preliminary data.</text>
</comment>
<proteinExistence type="predicted"/>
<dbReference type="EMBL" id="JAHRIQ010001157">
    <property type="protein sequence ID" value="MEQ2221259.1"/>
    <property type="molecule type" value="Genomic_DNA"/>
</dbReference>
<gene>
    <name evidence="3" type="ORF">ILYODFUR_013956</name>
</gene>
<feature type="compositionally biased region" description="Basic and acidic residues" evidence="1">
    <location>
        <begin position="25"/>
        <end position="46"/>
    </location>
</feature>
<feature type="signal peptide" evidence="2">
    <location>
        <begin position="1"/>
        <end position="16"/>
    </location>
</feature>
<feature type="region of interest" description="Disordered" evidence="1">
    <location>
        <begin position="21"/>
        <end position="58"/>
    </location>
</feature>
<evidence type="ECO:0000313" key="4">
    <source>
        <dbReference type="Proteomes" id="UP001482620"/>
    </source>
</evidence>
<accession>A0ABV0SL35</accession>
<name>A0ABV0SL35_9TELE</name>
<evidence type="ECO:0000256" key="1">
    <source>
        <dbReference type="SAM" id="MobiDB-lite"/>
    </source>
</evidence>
<reference evidence="3 4" key="1">
    <citation type="submission" date="2021-06" db="EMBL/GenBank/DDBJ databases">
        <authorList>
            <person name="Palmer J.M."/>
        </authorList>
    </citation>
    <scope>NUCLEOTIDE SEQUENCE [LARGE SCALE GENOMIC DNA]</scope>
    <source>
        <strain evidence="4">if_2019</strain>
        <tissue evidence="3">Muscle</tissue>
    </source>
</reference>